<organism evidence="9">
    <name type="scientific">marine sediment metagenome</name>
    <dbReference type="NCBI Taxonomy" id="412755"/>
    <lineage>
        <taxon>unclassified sequences</taxon>
        <taxon>metagenomes</taxon>
        <taxon>ecological metagenomes</taxon>
    </lineage>
</organism>
<dbReference type="InterPro" id="IPR058031">
    <property type="entry name" value="AAA_lid_NorR"/>
</dbReference>
<dbReference type="PROSITE" id="PS00675">
    <property type="entry name" value="SIGMA54_INTERACT_1"/>
    <property type="match status" value="1"/>
</dbReference>
<dbReference type="AlphaFoldDB" id="X1RNV0"/>
<dbReference type="Pfam" id="PF00158">
    <property type="entry name" value="Sigma54_activat"/>
    <property type="match status" value="1"/>
</dbReference>
<dbReference type="InterPro" id="IPR025662">
    <property type="entry name" value="Sigma_54_int_dom_ATP-bd_1"/>
</dbReference>
<dbReference type="FunFam" id="3.40.50.300:FF:000006">
    <property type="entry name" value="DNA-binding transcriptional regulator NtrC"/>
    <property type="match status" value="1"/>
</dbReference>
<dbReference type="InterPro" id="IPR003593">
    <property type="entry name" value="AAA+_ATPase"/>
</dbReference>
<dbReference type="SMART" id="SM00382">
    <property type="entry name" value="AAA"/>
    <property type="match status" value="1"/>
</dbReference>
<dbReference type="Gene3D" id="1.10.8.60">
    <property type="match status" value="1"/>
</dbReference>
<dbReference type="PROSITE" id="PS00688">
    <property type="entry name" value="SIGMA54_INTERACT_3"/>
    <property type="match status" value="1"/>
</dbReference>
<dbReference type="GO" id="GO:0006355">
    <property type="term" value="P:regulation of DNA-templated transcription"/>
    <property type="evidence" value="ECO:0007669"/>
    <property type="project" value="InterPro"/>
</dbReference>
<evidence type="ECO:0000256" key="2">
    <source>
        <dbReference type="ARBA" id="ARBA00022741"/>
    </source>
</evidence>
<dbReference type="InterPro" id="IPR025944">
    <property type="entry name" value="Sigma_54_int_dom_CS"/>
</dbReference>
<dbReference type="GO" id="GO:0000160">
    <property type="term" value="P:phosphorelay signal transduction system"/>
    <property type="evidence" value="ECO:0007669"/>
    <property type="project" value="InterPro"/>
</dbReference>
<evidence type="ECO:0000256" key="3">
    <source>
        <dbReference type="ARBA" id="ARBA00022840"/>
    </source>
</evidence>
<dbReference type="SMART" id="SM00448">
    <property type="entry name" value="REC"/>
    <property type="match status" value="1"/>
</dbReference>
<dbReference type="PROSITE" id="PS50045">
    <property type="entry name" value="SIGMA54_INTERACT_4"/>
    <property type="match status" value="1"/>
</dbReference>
<dbReference type="CDD" id="cd00009">
    <property type="entry name" value="AAA"/>
    <property type="match status" value="1"/>
</dbReference>
<dbReference type="InterPro" id="IPR001789">
    <property type="entry name" value="Sig_transdc_resp-reg_receiver"/>
</dbReference>
<keyword evidence="5" id="KW-0238">DNA-binding</keyword>
<evidence type="ECO:0000256" key="1">
    <source>
        <dbReference type="ARBA" id="ARBA00022553"/>
    </source>
</evidence>
<dbReference type="GO" id="GO:0005524">
    <property type="term" value="F:ATP binding"/>
    <property type="evidence" value="ECO:0007669"/>
    <property type="project" value="UniProtKB-KW"/>
</dbReference>
<feature type="domain" description="Response regulatory" evidence="8">
    <location>
        <begin position="5"/>
        <end position="119"/>
    </location>
</feature>
<evidence type="ECO:0008006" key="10">
    <source>
        <dbReference type="Google" id="ProtNLM"/>
    </source>
</evidence>
<dbReference type="PROSITE" id="PS50110">
    <property type="entry name" value="RESPONSE_REGULATORY"/>
    <property type="match status" value="1"/>
</dbReference>
<keyword evidence="1" id="KW-0597">Phosphoprotein</keyword>
<keyword evidence="2" id="KW-0547">Nucleotide-binding</keyword>
<dbReference type="InterPro" id="IPR002078">
    <property type="entry name" value="Sigma_54_int"/>
</dbReference>
<feature type="domain" description="Sigma-54 factor interaction" evidence="7">
    <location>
        <begin position="138"/>
        <end position="367"/>
    </location>
</feature>
<keyword evidence="4" id="KW-0805">Transcription regulation</keyword>
<evidence type="ECO:0000259" key="7">
    <source>
        <dbReference type="PROSITE" id="PS50045"/>
    </source>
</evidence>
<sequence length="421" mass="47031">MEKKNILIVDDEENMCRILSELLTRAGYSIYDTGNAKEALKLFKDNKISLVITDLIMPGINGLQLLSTLKEIDPALPVILITAYGTVDTAVEAMKKGAYDYILKPFDNEEILFVVKKAIASNRYRNKKLHRITLGKLLIGSSANMDYIYKTIDKIADSSATVLIIGETGTGKELVAREIHDRSRHSEGPFICVNCAALPDTLLESELFGYEKGAFTGAINSKPGRFELAAGGTIFLDEIGDMSLLMQAKLLRVMQDKTIIRLGGTKSIKVDVRIITATNKDLETACRHGSFRQDLYYRINVLNIKILPLRDHKEDIPEIANYFIEYLCKKDGYSIKKLSLQTMSVIMSYDWPGNVRELENVIERAVVLSSGDEILPGDLGLQDIKTEHVKQKTLKESVRTTTAQMEKQAISKALNKCKGSR</sequence>
<keyword evidence="6" id="KW-0804">Transcription</keyword>
<comment type="caution">
    <text evidence="9">The sequence shown here is derived from an EMBL/GenBank/DDBJ whole genome shotgun (WGS) entry which is preliminary data.</text>
</comment>
<accession>X1RNV0</accession>
<evidence type="ECO:0000256" key="4">
    <source>
        <dbReference type="ARBA" id="ARBA00023015"/>
    </source>
</evidence>
<dbReference type="SUPFAM" id="SSF52172">
    <property type="entry name" value="CheY-like"/>
    <property type="match status" value="1"/>
</dbReference>
<dbReference type="Pfam" id="PF00072">
    <property type="entry name" value="Response_reg"/>
    <property type="match status" value="1"/>
</dbReference>
<dbReference type="InterPro" id="IPR025943">
    <property type="entry name" value="Sigma_54_int_dom_ATP-bd_2"/>
</dbReference>
<dbReference type="Gene3D" id="3.40.50.2300">
    <property type="match status" value="1"/>
</dbReference>
<reference evidence="9" key="1">
    <citation type="journal article" date="2014" name="Front. Microbiol.">
        <title>High frequency of phylogenetically diverse reductive dehalogenase-homologous genes in deep subseafloor sedimentary metagenomes.</title>
        <authorList>
            <person name="Kawai M."/>
            <person name="Futagami T."/>
            <person name="Toyoda A."/>
            <person name="Takaki Y."/>
            <person name="Nishi S."/>
            <person name="Hori S."/>
            <person name="Arai W."/>
            <person name="Tsubouchi T."/>
            <person name="Morono Y."/>
            <person name="Uchiyama I."/>
            <person name="Ito T."/>
            <person name="Fujiyama A."/>
            <person name="Inagaki F."/>
            <person name="Takami H."/>
        </authorList>
    </citation>
    <scope>NUCLEOTIDE SEQUENCE</scope>
    <source>
        <strain evidence="9">Expedition CK06-06</strain>
    </source>
</reference>
<dbReference type="InterPro" id="IPR011006">
    <property type="entry name" value="CheY-like_superfamily"/>
</dbReference>
<proteinExistence type="predicted"/>
<protein>
    <recommendedName>
        <fullName evidence="10">Response regulatory domain-containing protein</fullName>
    </recommendedName>
</protein>
<dbReference type="InterPro" id="IPR027417">
    <property type="entry name" value="P-loop_NTPase"/>
</dbReference>
<name>X1RNV0_9ZZZZ</name>
<dbReference type="PROSITE" id="PS00676">
    <property type="entry name" value="SIGMA54_INTERACT_2"/>
    <property type="match status" value="1"/>
</dbReference>
<dbReference type="PANTHER" id="PTHR32071:SF57">
    <property type="entry name" value="C4-DICARBOXYLATE TRANSPORT TRANSCRIPTIONAL REGULATORY PROTEIN DCTD"/>
    <property type="match status" value="1"/>
</dbReference>
<dbReference type="EMBL" id="BARW01000736">
    <property type="protein sequence ID" value="GAI68646.1"/>
    <property type="molecule type" value="Genomic_DNA"/>
</dbReference>
<dbReference type="Gene3D" id="3.40.50.300">
    <property type="entry name" value="P-loop containing nucleotide triphosphate hydrolases"/>
    <property type="match status" value="1"/>
</dbReference>
<keyword evidence="3" id="KW-0067">ATP-binding</keyword>
<dbReference type="SUPFAM" id="SSF52540">
    <property type="entry name" value="P-loop containing nucleoside triphosphate hydrolases"/>
    <property type="match status" value="1"/>
</dbReference>
<evidence type="ECO:0000313" key="9">
    <source>
        <dbReference type="EMBL" id="GAI68646.1"/>
    </source>
</evidence>
<dbReference type="GO" id="GO:0003677">
    <property type="term" value="F:DNA binding"/>
    <property type="evidence" value="ECO:0007669"/>
    <property type="project" value="UniProtKB-KW"/>
</dbReference>
<evidence type="ECO:0000256" key="5">
    <source>
        <dbReference type="ARBA" id="ARBA00023125"/>
    </source>
</evidence>
<dbReference type="Pfam" id="PF25601">
    <property type="entry name" value="AAA_lid_14"/>
    <property type="match status" value="1"/>
</dbReference>
<gene>
    <name evidence="9" type="ORF">S12H4_02828</name>
</gene>
<dbReference type="FunFam" id="3.40.50.2300:FF:000018">
    <property type="entry name" value="DNA-binding transcriptional regulator NtrC"/>
    <property type="match status" value="1"/>
</dbReference>
<evidence type="ECO:0000259" key="8">
    <source>
        <dbReference type="PROSITE" id="PS50110"/>
    </source>
</evidence>
<dbReference type="PANTHER" id="PTHR32071">
    <property type="entry name" value="TRANSCRIPTIONAL REGULATORY PROTEIN"/>
    <property type="match status" value="1"/>
</dbReference>
<evidence type="ECO:0000256" key="6">
    <source>
        <dbReference type="ARBA" id="ARBA00023163"/>
    </source>
</evidence>